<dbReference type="FunFam" id="3.30.40.10:FF:000007">
    <property type="entry name" value="Bromodomain containing 1, isoform CRA_b"/>
    <property type="match status" value="1"/>
</dbReference>
<reference evidence="13" key="1">
    <citation type="submission" date="2022-11" db="UniProtKB">
        <authorList>
            <consortium name="WormBaseParasite"/>
        </authorList>
    </citation>
    <scope>IDENTIFICATION</scope>
</reference>
<keyword evidence="12" id="KW-1185">Reference proteome</keyword>
<dbReference type="InterPro" id="IPR013083">
    <property type="entry name" value="Znf_RING/FYVE/PHD"/>
</dbReference>
<feature type="compositionally biased region" description="Polar residues" evidence="9">
    <location>
        <begin position="545"/>
        <end position="554"/>
    </location>
</feature>
<dbReference type="Pfam" id="PF13831">
    <property type="entry name" value="PHD_2"/>
    <property type="match status" value="1"/>
</dbReference>
<sequence>MHPCVVLCNIAVHQECYGVPYIPEGQWLCRRCQLSPSEPVRCVLCPYTDGAFKQTSDGHWAHVICALWLNEVHFANAVFLEPIEGVEFSLKRRHKLRCLVCKQPKVGACLQCSKKSCTRSFHVTCAYFAGMCMTIEPETNPKTDSVIINRYVFCHQHFSQKASEKTKMPPKRVMVEKLKKTRKLMNSQEQKIPHVSVPVIPSKKVAEIKKSLNLQTIDDICHYWALKRKSRCGVPLIRRLQVYHNNTKTANPQKQPTAAAATRKVACPPEFSTAISLRTNLEKVRLLCELVKKREKLKNEYVVTAESLVDNCMKPISAIMQDTLDKLISKDHMNVFSKPVSEKEVPGYRSIIKKPMDFQKVQSRLDRGEYKRIADLRADFNLMMDNCATFNRDNPFFWNYGHRIRRIGLKIIKAAEMEENHINSNKWLSDFAQQLGFKVDDPSRPTTSTPAYKSPKKPKALKLNSTPAQRILKTARKSALKPSNKKVAESSTFRNKKIVDYFPIVSTNNGVAPLKNMPTRSSRSTTTNAFNTPRVERVGYVTEMSSADSDNGPITSADELDSMPPPPKRKCLRGSTRPSFETNNDLQHDDLVWAILEDGTRLPGRVIDPRMRALLGDEEVFLNKILSSQPNHDDHTLVALFDSANTWKWFPTKKLKIFDPLCEHNSTNSSPILNSAMRRAKQFWSNIVH</sequence>
<dbReference type="PRINTS" id="PR00503">
    <property type="entry name" value="BROMODOMAIN"/>
</dbReference>
<accession>A0A914DZ61</accession>
<evidence type="ECO:0000256" key="1">
    <source>
        <dbReference type="ARBA" id="ARBA00004123"/>
    </source>
</evidence>
<dbReference type="PROSITE" id="PS51805">
    <property type="entry name" value="EPHD"/>
    <property type="match status" value="1"/>
</dbReference>
<dbReference type="InterPro" id="IPR001487">
    <property type="entry name" value="Bromodomain"/>
</dbReference>
<dbReference type="GO" id="GO:0006357">
    <property type="term" value="P:regulation of transcription by RNA polymerase II"/>
    <property type="evidence" value="ECO:0007669"/>
    <property type="project" value="TreeGrafter"/>
</dbReference>
<evidence type="ECO:0000256" key="8">
    <source>
        <dbReference type="PROSITE-ProRule" id="PRU00035"/>
    </source>
</evidence>
<keyword evidence="6 8" id="KW-0103">Bromodomain</keyword>
<evidence type="ECO:0000256" key="9">
    <source>
        <dbReference type="SAM" id="MobiDB-lite"/>
    </source>
</evidence>
<evidence type="ECO:0000256" key="5">
    <source>
        <dbReference type="ARBA" id="ARBA00022833"/>
    </source>
</evidence>
<evidence type="ECO:0000256" key="7">
    <source>
        <dbReference type="ARBA" id="ARBA00023242"/>
    </source>
</evidence>
<dbReference type="InterPro" id="IPR036427">
    <property type="entry name" value="Bromodomain-like_sf"/>
</dbReference>
<evidence type="ECO:0000256" key="4">
    <source>
        <dbReference type="ARBA" id="ARBA00022771"/>
    </source>
</evidence>
<dbReference type="SUPFAM" id="SSF57903">
    <property type="entry name" value="FYVE/PHD zinc finger"/>
    <property type="match status" value="1"/>
</dbReference>
<evidence type="ECO:0000256" key="3">
    <source>
        <dbReference type="ARBA" id="ARBA00022737"/>
    </source>
</evidence>
<keyword evidence="3" id="KW-0677">Repeat</keyword>
<dbReference type="Proteomes" id="UP000887540">
    <property type="component" value="Unplaced"/>
</dbReference>
<dbReference type="InterPro" id="IPR001965">
    <property type="entry name" value="Znf_PHD"/>
</dbReference>
<dbReference type="AlphaFoldDB" id="A0A914DZ61"/>
<dbReference type="InterPro" id="IPR011011">
    <property type="entry name" value="Znf_FYVE_PHD"/>
</dbReference>
<dbReference type="GO" id="GO:0005634">
    <property type="term" value="C:nucleus"/>
    <property type="evidence" value="ECO:0007669"/>
    <property type="project" value="UniProtKB-SubCell"/>
</dbReference>
<dbReference type="Gene3D" id="3.30.40.10">
    <property type="entry name" value="Zinc/RING finger domain, C3HC4 (zinc finger)"/>
    <property type="match status" value="2"/>
</dbReference>
<dbReference type="SUPFAM" id="SSF63748">
    <property type="entry name" value="Tudor/PWWP/MBT"/>
    <property type="match status" value="1"/>
</dbReference>
<feature type="region of interest" description="Disordered" evidence="9">
    <location>
        <begin position="545"/>
        <end position="583"/>
    </location>
</feature>
<dbReference type="InterPro" id="IPR019787">
    <property type="entry name" value="Znf_PHD-finger"/>
</dbReference>
<keyword evidence="7" id="KW-0539">Nucleus</keyword>
<dbReference type="Pfam" id="PF00439">
    <property type="entry name" value="Bromodomain"/>
    <property type="match status" value="1"/>
</dbReference>
<dbReference type="PANTHER" id="PTHR13793">
    <property type="entry name" value="PHD FINGER PROTEINS"/>
    <property type="match status" value="1"/>
</dbReference>
<dbReference type="Gene3D" id="2.30.30.140">
    <property type="match status" value="1"/>
</dbReference>
<name>A0A914DZ61_9BILA</name>
<feature type="region of interest" description="Disordered" evidence="9">
    <location>
        <begin position="439"/>
        <end position="460"/>
    </location>
</feature>
<feature type="domain" description="Bromo" evidence="10">
    <location>
        <begin position="328"/>
        <end position="398"/>
    </location>
</feature>
<dbReference type="Gene3D" id="1.20.920.10">
    <property type="entry name" value="Bromodomain-like"/>
    <property type="match status" value="1"/>
</dbReference>
<dbReference type="Pfam" id="PF13832">
    <property type="entry name" value="zf-HC5HC2H_2"/>
    <property type="match status" value="1"/>
</dbReference>
<dbReference type="SUPFAM" id="SSF47370">
    <property type="entry name" value="Bromodomain"/>
    <property type="match status" value="1"/>
</dbReference>
<keyword evidence="5" id="KW-0862">Zinc</keyword>
<evidence type="ECO:0000259" key="10">
    <source>
        <dbReference type="PROSITE" id="PS50014"/>
    </source>
</evidence>
<evidence type="ECO:0000256" key="2">
    <source>
        <dbReference type="ARBA" id="ARBA00022723"/>
    </source>
</evidence>
<dbReference type="GO" id="GO:0008270">
    <property type="term" value="F:zinc ion binding"/>
    <property type="evidence" value="ECO:0007669"/>
    <property type="project" value="UniProtKB-KW"/>
</dbReference>
<evidence type="ECO:0000259" key="11">
    <source>
        <dbReference type="PROSITE" id="PS51805"/>
    </source>
</evidence>
<feature type="domain" description="PHD-type" evidence="11">
    <location>
        <begin position="39"/>
        <end position="158"/>
    </location>
</feature>
<dbReference type="InterPro" id="IPR050701">
    <property type="entry name" value="Histone_Mod_Regulator"/>
</dbReference>
<proteinExistence type="predicted"/>
<keyword evidence="4" id="KW-0863">Zinc-finger</keyword>
<organism evidence="12 13">
    <name type="scientific">Acrobeloides nanus</name>
    <dbReference type="NCBI Taxonomy" id="290746"/>
    <lineage>
        <taxon>Eukaryota</taxon>
        <taxon>Metazoa</taxon>
        <taxon>Ecdysozoa</taxon>
        <taxon>Nematoda</taxon>
        <taxon>Chromadorea</taxon>
        <taxon>Rhabditida</taxon>
        <taxon>Tylenchina</taxon>
        <taxon>Cephalobomorpha</taxon>
        <taxon>Cephaloboidea</taxon>
        <taxon>Cephalobidae</taxon>
        <taxon>Acrobeloides</taxon>
    </lineage>
</organism>
<dbReference type="InterPro" id="IPR034732">
    <property type="entry name" value="EPHD"/>
</dbReference>
<dbReference type="WBParaSite" id="ACRNAN_scaffold4698.g22037.t1">
    <property type="protein sequence ID" value="ACRNAN_scaffold4698.g22037.t1"/>
    <property type="gene ID" value="ACRNAN_scaffold4698.g22037"/>
</dbReference>
<evidence type="ECO:0000256" key="6">
    <source>
        <dbReference type="ARBA" id="ARBA00023117"/>
    </source>
</evidence>
<dbReference type="SMART" id="SM00249">
    <property type="entry name" value="PHD"/>
    <property type="match status" value="2"/>
</dbReference>
<evidence type="ECO:0000313" key="13">
    <source>
        <dbReference type="WBParaSite" id="ACRNAN_scaffold4698.g22037.t1"/>
    </source>
</evidence>
<dbReference type="SMART" id="SM00297">
    <property type="entry name" value="BROMO"/>
    <property type="match status" value="1"/>
</dbReference>
<keyword evidence="2" id="KW-0479">Metal-binding</keyword>
<dbReference type="PROSITE" id="PS50014">
    <property type="entry name" value="BROMODOMAIN_2"/>
    <property type="match status" value="1"/>
</dbReference>
<dbReference type="PANTHER" id="PTHR13793:SF107">
    <property type="entry name" value="BROMODOMAIN-CONTAINING PROTEIN HOMOLOG"/>
    <property type="match status" value="1"/>
</dbReference>
<comment type="subcellular location">
    <subcellularLocation>
        <location evidence="1">Nucleus</location>
    </subcellularLocation>
</comment>
<protein>
    <submittedName>
        <fullName evidence="13">Bromodomain and PHD finger-containing protein</fullName>
    </submittedName>
</protein>
<evidence type="ECO:0000313" key="12">
    <source>
        <dbReference type="Proteomes" id="UP000887540"/>
    </source>
</evidence>